<protein>
    <submittedName>
        <fullName evidence="1">Uncharacterized protein</fullName>
    </submittedName>
</protein>
<dbReference type="Proteomes" id="UP000256297">
    <property type="component" value="Chromosome CBM2589_b"/>
</dbReference>
<dbReference type="AlphaFoldDB" id="A0A375BFH9"/>
<reference evidence="1" key="1">
    <citation type="submission" date="2018-01" db="EMBL/GenBank/DDBJ databases">
        <authorList>
            <person name="Clerissi C."/>
        </authorList>
    </citation>
    <scope>NUCLEOTIDE SEQUENCE</scope>
    <source>
        <strain evidence="1">Cupriavidus taiwanensis STM 3521</strain>
    </source>
</reference>
<accession>A0A375BFH9</accession>
<gene>
    <name evidence="1" type="ORF">CBM2589_B100045</name>
</gene>
<dbReference type="EMBL" id="OFSP01000002">
    <property type="protein sequence ID" value="SOY42994.1"/>
    <property type="molecule type" value="Genomic_DNA"/>
</dbReference>
<organism evidence="1">
    <name type="scientific">Cupriavidus taiwanensis</name>
    <dbReference type="NCBI Taxonomy" id="164546"/>
    <lineage>
        <taxon>Bacteria</taxon>
        <taxon>Pseudomonadati</taxon>
        <taxon>Pseudomonadota</taxon>
        <taxon>Betaproteobacteria</taxon>
        <taxon>Burkholderiales</taxon>
        <taxon>Burkholderiaceae</taxon>
        <taxon>Cupriavidus</taxon>
    </lineage>
</organism>
<evidence type="ECO:0000313" key="1">
    <source>
        <dbReference type="EMBL" id="SOY42994.1"/>
    </source>
</evidence>
<name>A0A375BFH9_9BURK</name>
<proteinExistence type="predicted"/>
<comment type="caution">
    <text evidence="1">The sequence shown here is derived from an EMBL/GenBank/DDBJ whole genome shotgun (WGS) entry which is preliminary data.</text>
</comment>
<sequence length="74" mass="8299">MASARCASSRPRRARCRPRAGWSAPEYPGGRILLPRLFGYNPRLSRPGTGLVAAVASQYMARRMRRIPRCGVRK</sequence>